<keyword evidence="2" id="KW-1185">Reference proteome</keyword>
<dbReference type="Proteomes" id="UP001501353">
    <property type="component" value="Unassembled WGS sequence"/>
</dbReference>
<accession>A0ABP7T156</accession>
<dbReference type="RefSeq" id="WP_344762600.1">
    <property type="nucleotide sequence ID" value="NZ_BAAAZE010000007.1"/>
</dbReference>
<reference evidence="2" key="1">
    <citation type="journal article" date="2019" name="Int. J. Syst. Evol. Microbiol.">
        <title>The Global Catalogue of Microorganisms (GCM) 10K type strain sequencing project: providing services to taxonomists for standard genome sequencing and annotation.</title>
        <authorList>
            <consortium name="The Broad Institute Genomics Platform"/>
            <consortium name="The Broad Institute Genome Sequencing Center for Infectious Disease"/>
            <person name="Wu L."/>
            <person name="Ma J."/>
        </authorList>
    </citation>
    <scope>NUCLEOTIDE SEQUENCE [LARGE SCALE GENOMIC DNA]</scope>
    <source>
        <strain evidence="2">JCM 16673</strain>
    </source>
</reference>
<proteinExistence type="predicted"/>
<evidence type="ECO:0000313" key="2">
    <source>
        <dbReference type="Proteomes" id="UP001501353"/>
    </source>
</evidence>
<comment type="caution">
    <text evidence="1">The sequence shown here is derived from an EMBL/GenBank/DDBJ whole genome shotgun (WGS) entry which is preliminary data.</text>
</comment>
<evidence type="ECO:0008006" key="3">
    <source>
        <dbReference type="Google" id="ProtNLM"/>
    </source>
</evidence>
<dbReference type="InterPro" id="IPR021946">
    <property type="entry name" value="DUF3563"/>
</dbReference>
<organism evidence="1 2">
    <name type="scientific">Actimicrobium antarcticum</name>
    <dbReference type="NCBI Taxonomy" id="1051899"/>
    <lineage>
        <taxon>Bacteria</taxon>
        <taxon>Pseudomonadati</taxon>
        <taxon>Pseudomonadota</taxon>
        <taxon>Betaproteobacteria</taxon>
        <taxon>Burkholderiales</taxon>
        <taxon>Oxalobacteraceae</taxon>
        <taxon>Actimicrobium</taxon>
    </lineage>
</organism>
<evidence type="ECO:0000313" key="1">
    <source>
        <dbReference type="EMBL" id="GAA4019330.1"/>
    </source>
</evidence>
<dbReference type="EMBL" id="BAAAZE010000007">
    <property type="protein sequence ID" value="GAA4019330.1"/>
    <property type="molecule type" value="Genomic_DNA"/>
</dbReference>
<protein>
    <recommendedName>
        <fullName evidence="3">DUF3563 domain-containing protein</fullName>
    </recommendedName>
</protein>
<dbReference type="Pfam" id="PF12086">
    <property type="entry name" value="DUF3563"/>
    <property type="match status" value="1"/>
</dbReference>
<gene>
    <name evidence="1" type="ORF">GCM10022212_14440</name>
</gene>
<name>A0ABP7T156_9BURK</name>
<sequence>MSTLHATNHFTDFARNTVHSLTDLSNKSGKAVTTQLHCILEALSRSYAQRQSAQQDAYLAESTSIVDLERRMHDLDRMDAQPRLNMITGMH</sequence>